<keyword evidence="3" id="KW-0804">Transcription</keyword>
<dbReference type="Gene3D" id="3.30.70.920">
    <property type="match status" value="1"/>
</dbReference>
<accession>A0A2R7Y5I2</accession>
<evidence type="ECO:0000313" key="6">
    <source>
        <dbReference type="EMBL" id="PUA32760.1"/>
    </source>
</evidence>
<dbReference type="PRINTS" id="PR00033">
    <property type="entry name" value="HTHASNC"/>
</dbReference>
<dbReference type="AlphaFoldDB" id="A0A2R7Y5I2"/>
<dbReference type="InterPro" id="IPR019885">
    <property type="entry name" value="Tscrpt_reg_HTH_AsnC-type_CS"/>
</dbReference>
<name>A0A2R7Y5I2_9CREN</name>
<proteinExistence type="predicted"/>
<evidence type="ECO:0000256" key="3">
    <source>
        <dbReference type="ARBA" id="ARBA00023163"/>
    </source>
</evidence>
<dbReference type="InterPro" id="IPR011991">
    <property type="entry name" value="ArsR-like_HTH"/>
</dbReference>
<dbReference type="SUPFAM" id="SSF54909">
    <property type="entry name" value="Dimeric alpha+beta barrel"/>
    <property type="match status" value="1"/>
</dbReference>
<dbReference type="InterPro" id="IPR019887">
    <property type="entry name" value="Tscrpt_reg_AsnC/Lrp_C"/>
</dbReference>
<feature type="domain" description="HTH asnC-type" evidence="5">
    <location>
        <begin position="5"/>
        <end position="66"/>
    </location>
</feature>
<gene>
    <name evidence="6" type="ORF">B7O98_04725</name>
</gene>
<dbReference type="GO" id="GO:0005829">
    <property type="term" value="C:cytosol"/>
    <property type="evidence" value="ECO:0007669"/>
    <property type="project" value="TreeGrafter"/>
</dbReference>
<evidence type="ECO:0000259" key="5">
    <source>
        <dbReference type="PROSITE" id="PS50956"/>
    </source>
</evidence>
<protein>
    <recommendedName>
        <fullName evidence="5">HTH asnC-type domain-containing protein</fullName>
    </recommendedName>
</protein>
<dbReference type="SMART" id="SM00344">
    <property type="entry name" value="HTH_ASNC"/>
    <property type="match status" value="1"/>
</dbReference>
<dbReference type="InterPro" id="IPR011008">
    <property type="entry name" value="Dimeric_a/b-barrel"/>
</dbReference>
<evidence type="ECO:0000256" key="1">
    <source>
        <dbReference type="ARBA" id="ARBA00023015"/>
    </source>
</evidence>
<dbReference type="PROSITE" id="PS00519">
    <property type="entry name" value="HTH_ASNC_1"/>
    <property type="match status" value="1"/>
</dbReference>
<reference evidence="6 7" key="1">
    <citation type="journal article" date="2018" name="Syst. Appl. Microbiol.">
        <title>A new symbiotic nanoarchaeote (Candidatus Nanoclepta minutus) and its host (Zestosphaera tikiterensis gen. nov., sp. nov.) from a New Zealand hot spring.</title>
        <authorList>
            <person name="St John E."/>
            <person name="Liu Y."/>
            <person name="Podar M."/>
            <person name="Stott M.B."/>
            <person name="Meneghin J."/>
            <person name="Chen Z."/>
            <person name="Lagutin K."/>
            <person name="Mitchell K."/>
            <person name="Reysenbach A.L."/>
        </authorList>
    </citation>
    <scope>NUCLEOTIDE SEQUENCE [LARGE SCALE GENOMIC DNA]</scope>
    <source>
        <strain evidence="6">NZ3</strain>
    </source>
</reference>
<dbReference type="Gene3D" id="1.10.10.10">
    <property type="entry name" value="Winged helix-like DNA-binding domain superfamily/Winged helix DNA-binding domain"/>
    <property type="match status" value="1"/>
</dbReference>
<dbReference type="InterPro" id="IPR000485">
    <property type="entry name" value="AsnC-type_HTH_dom"/>
</dbReference>
<comment type="pathway">
    <text evidence="4">Amino-acid biosynthesis.</text>
</comment>
<keyword evidence="2" id="KW-0238">DNA-binding</keyword>
<dbReference type="Pfam" id="PF13412">
    <property type="entry name" value="HTH_24"/>
    <property type="match status" value="1"/>
</dbReference>
<dbReference type="Pfam" id="PF01037">
    <property type="entry name" value="AsnC_trans_reg"/>
    <property type="match status" value="1"/>
</dbReference>
<comment type="caution">
    <text evidence="6">The sequence shown here is derived from an EMBL/GenBank/DDBJ whole genome shotgun (WGS) entry which is preliminary data.</text>
</comment>
<organism evidence="6 7">
    <name type="scientific">Zestosphaera tikiterensis</name>
    <dbReference type="NCBI Taxonomy" id="1973259"/>
    <lineage>
        <taxon>Archaea</taxon>
        <taxon>Thermoproteota</taxon>
        <taxon>Thermoprotei</taxon>
        <taxon>Desulfurococcales</taxon>
        <taxon>Desulfurococcaceae</taxon>
        <taxon>Zestosphaera</taxon>
    </lineage>
</organism>
<sequence>MPVDLDDVDRKLLNILQDNADLTYAEIGRILGVSPSTVYMRIKKLKEKGYIKRIVAEVPPEIVGVNLRALILLNVDLKKYNDVAQKLLTYPQIKVIYDITGEWTFLIEAFVKDHKELSELLDSLGSIEGVQKSTTIVVLRVIKEDRKVLVT</sequence>
<evidence type="ECO:0000256" key="4">
    <source>
        <dbReference type="ARBA" id="ARBA00029440"/>
    </source>
</evidence>
<dbReference type="EMBL" id="NBVN01000003">
    <property type="protein sequence ID" value="PUA32760.1"/>
    <property type="molecule type" value="Genomic_DNA"/>
</dbReference>
<dbReference type="InterPro" id="IPR036388">
    <property type="entry name" value="WH-like_DNA-bd_sf"/>
</dbReference>
<dbReference type="PANTHER" id="PTHR30154">
    <property type="entry name" value="LEUCINE-RESPONSIVE REGULATORY PROTEIN"/>
    <property type="match status" value="1"/>
</dbReference>
<keyword evidence="1" id="KW-0805">Transcription regulation</keyword>
<dbReference type="InterPro" id="IPR019888">
    <property type="entry name" value="Tscrpt_reg_AsnC-like"/>
</dbReference>
<dbReference type="PANTHER" id="PTHR30154:SF34">
    <property type="entry name" value="TRANSCRIPTIONAL REGULATOR AZLB"/>
    <property type="match status" value="1"/>
</dbReference>
<dbReference type="PROSITE" id="PS50956">
    <property type="entry name" value="HTH_ASNC_2"/>
    <property type="match status" value="1"/>
</dbReference>
<dbReference type="GO" id="GO:0043200">
    <property type="term" value="P:response to amino acid"/>
    <property type="evidence" value="ECO:0007669"/>
    <property type="project" value="TreeGrafter"/>
</dbReference>
<dbReference type="InterPro" id="IPR036390">
    <property type="entry name" value="WH_DNA-bd_sf"/>
</dbReference>
<dbReference type="CDD" id="cd00090">
    <property type="entry name" value="HTH_ARSR"/>
    <property type="match status" value="1"/>
</dbReference>
<dbReference type="SUPFAM" id="SSF46785">
    <property type="entry name" value="Winged helix' DNA-binding domain"/>
    <property type="match status" value="1"/>
</dbReference>
<dbReference type="GO" id="GO:0043565">
    <property type="term" value="F:sequence-specific DNA binding"/>
    <property type="evidence" value="ECO:0007669"/>
    <property type="project" value="InterPro"/>
</dbReference>
<evidence type="ECO:0000256" key="2">
    <source>
        <dbReference type="ARBA" id="ARBA00023125"/>
    </source>
</evidence>
<evidence type="ECO:0000313" key="7">
    <source>
        <dbReference type="Proteomes" id="UP000244093"/>
    </source>
</evidence>
<dbReference type="Proteomes" id="UP000244093">
    <property type="component" value="Unassembled WGS sequence"/>
</dbReference>